<sequence length="325" mass="37113">MDSETKEEIPVHEEFVLCGGVETQVLKCGPWTDLFNEQSVNRPKLLIVIIPGNPGFSPFYVPFAKALFSLTNRCFPVWTITHAGHALAPEDKKIVPTLKDPNAQEIKDIYGLHGQIEHKLAFLRTHVPKEVKLLLIGHSIGSYIALQILKCAPELPVIHTFLLFPTIERMSESPNGRIATPLLCWFRYVLYVTGYLILKPCPEKIKSLLIRMGLQVMNLKTEFLPMNILQPFCLANAAYLGGQEMMQVVKRDDEVIKEHLSKVTFYYGTTDRWCPVKYYEDIRKDFPEGDIRLCEKKIPHAFILRFGQEMAGVVADWLKDNLSKI</sequence>
<dbReference type="AlphaFoldDB" id="A0A250XYI7"/>
<evidence type="ECO:0000256" key="9">
    <source>
        <dbReference type="ARBA" id="ARBA00039150"/>
    </source>
</evidence>
<evidence type="ECO:0000256" key="5">
    <source>
        <dbReference type="ARBA" id="ARBA00022677"/>
    </source>
</evidence>
<comment type="catalytic activity">
    <reaction evidence="10">
        <text>a cholesterol ester + H2O = cholesterol + a fatty acid + H(+)</text>
        <dbReference type="Rhea" id="RHEA:36403"/>
        <dbReference type="ChEBI" id="CHEBI:15377"/>
        <dbReference type="ChEBI" id="CHEBI:15378"/>
        <dbReference type="ChEBI" id="CHEBI:16113"/>
        <dbReference type="ChEBI" id="CHEBI:17002"/>
        <dbReference type="ChEBI" id="CHEBI:28868"/>
        <dbReference type="EC" id="3.1.1.13"/>
    </reaction>
    <physiologicalReaction direction="left-to-right" evidence="10">
        <dbReference type="Rhea" id="RHEA:36404"/>
    </physiologicalReaction>
</comment>
<dbReference type="GO" id="GO:0005811">
    <property type="term" value="C:lipid droplet"/>
    <property type="evidence" value="ECO:0007669"/>
    <property type="project" value="UniProtKB-SubCell"/>
</dbReference>
<dbReference type="PANTHER" id="PTHR13390:SF0">
    <property type="entry name" value="LIPID DROPLET-ASSOCIATED HYDROLASE"/>
    <property type="match status" value="1"/>
</dbReference>
<dbReference type="GO" id="GO:0042632">
    <property type="term" value="P:cholesterol homeostasis"/>
    <property type="evidence" value="ECO:0007669"/>
    <property type="project" value="UniProtKB-ARBA"/>
</dbReference>
<comment type="function">
    <text evidence="11">Probable serine lipid hydrolase associated with lipid droplets. Has low cholesterol esterase activity. Appears to lack triglyceride lipase activity. Involved in cholesterol and triglyceride homeostasis; stimulates cellular triglyceride accumulation and cellular cholesterol release. Acts antagonistically with PNPLA2/ATGL in regulation of cellular lipid stores. May regulate triglyceride accumulation indirectly through stimulation of PNPLA2/ATGL ubiquitination and proteasomal degradation. Promotes microtubule-dependent lipid droplet fusion. Highly expressed in macrophage-rich areas in atherosclerotic lesions, suggesting that it could promote cholesterol ester turnover in macrophages.</text>
</comment>
<dbReference type="FunFam" id="3.40.50.1820:FF:000068">
    <property type="entry name" value="Lipid droplet associated hydrolase"/>
    <property type="match status" value="1"/>
</dbReference>
<evidence type="ECO:0000256" key="11">
    <source>
        <dbReference type="ARBA" id="ARBA00054460"/>
    </source>
</evidence>
<dbReference type="InterPro" id="IPR019363">
    <property type="entry name" value="LDAH"/>
</dbReference>
<dbReference type="GO" id="GO:0160077">
    <property type="term" value="P:lipid droplet fusion"/>
    <property type="evidence" value="ECO:0007669"/>
    <property type="project" value="UniProtKB-ARBA"/>
</dbReference>
<dbReference type="ESTHER" id="cascn-a0a250xyi7">
    <property type="family name" value="LIDHydrolase"/>
</dbReference>
<dbReference type="GO" id="GO:0005783">
    <property type="term" value="C:endoplasmic reticulum"/>
    <property type="evidence" value="ECO:0007669"/>
    <property type="project" value="UniProtKB-SubCell"/>
</dbReference>
<accession>A0A250XYI7</accession>
<evidence type="ECO:0000256" key="7">
    <source>
        <dbReference type="ARBA" id="ARBA00022824"/>
    </source>
</evidence>
<evidence type="ECO:0000256" key="3">
    <source>
        <dbReference type="ARBA" id="ARBA00008300"/>
    </source>
</evidence>
<dbReference type="GO" id="GO:0019915">
    <property type="term" value="P:lipid storage"/>
    <property type="evidence" value="ECO:0007669"/>
    <property type="project" value="InterPro"/>
</dbReference>
<proteinExistence type="inferred from homology"/>
<dbReference type="PANTHER" id="PTHR13390">
    <property type="entry name" value="LIPASE"/>
    <property type="match status" value="1"/>
</dbReference>
<protein>
    <recommendedName>
        <fullName evidence="4">Lipid droplet-associated hydrolase</fullName>
        <ecNumber evidence="9">3.1.1.13</ecNumber>
    </recommendedName>
    <alternativeName>
        <fullName evidence="8">Lipid droplet-associated serine hydrolase</fullName>
    </alternativeName>
</protein>
<dbReference type="GO" id="GO:0004771">
    <property type="term" value="F:sterol ester esterase activity"/>
    <property type="evidence" value="ECO:0007669"/>
    <property type="project" value="UniProtKB-EC"/>
</dbReference>
<comment type="subcellular location">
    <subcellularLocation>
        <location evidence="1">Endoplasmic reticulum</location>
    </subcellularLocation>
    <subcellularLocation>
        <location evidence="2">Lipid droplet</location>
    </subcellularLocation>
</comment>
<evidence type="ECO:0000256" key="10">
    <source>
        <dbReference type="ARBA" id="ARBA00049527"/>
    </source>
</evidence>
<dbReference type="EC" id="3.1.1.13" evidence="9"/>
<keyword evidence="7" id="KW-0256">Endoplasmic reticulum</keyword>
<evidence type="ECO:0000256" key="2">
    <source>
        <dbReference type="ARBA" id="ARBA00004502"/>
    </source>
</evidence>
<gene>
    <name evidence="12" type="primary">LDAH</name>
</gene>
<comment type="similarity">
    <text evidence="3">Belongs to the AB hydrolase superfamily. LDAH family.</text>
</comment>
<keyword evidence="6" id="KW-0378">Hydrolase</keyword>
<dbReference type="Pfam" id="PF10230">
    <property type="entry name" value="LIDHydrolase"/>
    <property type="match status" value="1"/>
</dbReference>
<evidence type="ECO:0000256" key="8">
    <source>
        <dbReference type="ARBA" id="ARBA00031924"/>
    </source>
</evidence>
<name>A0A250XYI7_CASCN</name>
<dbReference type="SUPFAM" id="SSF53474">
    <property type="entry name" value="alpha/beta-Hydrolases"/>
    <property type="match status" value="1"/>
</dbReference>
<keyword evidence="5" id="KW-0551">Lipid droplet</keyword>
<evidence type="ECO:0000256" key="1">
    <source>
        <dbReference type="ARBA" id="ARBA00004240"/>
    </source>
</evidence>
<dbReference type="GO" id="GO:0035356">
    <property type="term" value="P:intracellular triglyceride homeostasis"/>
    <property type="evidence" value="ECO:0007669"/>
    <property type="project" value="UniProtKB-ARBA"/>
</dbReference>
<dbReference type="Gene3D" id="3.40.50.1820">
    <property type="entry name" value="alpha/beta hydrolase"/>
    <property type="match status" value="1"/>
</dbReference>
<reference evidence="12" key="1">
    <citation type="journal article" date="2017" name="G3 (Bethesda)">
        <title>De Novo Genome and Transcriptome Assembly of the Canadian Beaver (Castor canadensis).</title>
        <authorList>
            <person name="Lok S."/>
            <person name="Paton T.A."/>
            <person name="Wang Z."/>
            <person name="Kaur G."/>
            <person name="Walker S."/>
            <person name="Yuen R.K."/>
            <person name="Sung W.W."/>
            <person name="Whitney J."/>
            <person name="Buchanan J.A."/>
            <person name="Trost B."/>
            <person name="Singh N."/>
            <person name="Apresto B."/>
            <person name="Chen N."/>
            <person name="Coole M."/>
            <person name="Dawson T.J."/>
            <person name="Ho K.Y."/>
            <person name="Hu Z."/>
            <person name="Pullenayegum S."/>
            <person name="Samler K."/>
            <person name="Shipstone A."/>
            <person name="Tsoi F."/>
            <person name="Wang T."/>
            <person name="Pereira S.L."/>
            <person name="Rostami P."/>
            <person name="Ryan C.A."/>
            <person name="Tong A.H."/>
            <person name="Ng K."/>
            <person name="Sundaravadanam Y."/>
            <person name="Simpson J.T."/>
            <person name="Lim B.K."/>
            <person name="Engstrom M.D."/>
            <person name="Dutton C.J."/>
            <person name="Kerr K.C."/>
            <person name="Franke M."/>
            <person name="Rapley W."/>
            <person name="Wintle R.F."/>
            <person name="Scherer S.W."/>
        </authorList>
    </citation>
    <scope>NUCLEOTIDE SEQUENCE</scope>
    <source>
        <strain evidence="12">ROM106880</strain>
        <tissue evidence="12">Muscle</tissue>
    </source>
</reference>
<evidence type="ECO:0000313" key="12">
    <source>
        <dbReference type="EMBL" id="JAV36421.1"/>
    </source>
</evidence>
<evidence type="ECO:0000256" key="6">
    <source>
        <dbReference type="ARBA" id="ARBA00022801"/>
    </source>
</evidence>
<dbReference type="InterPro" id="IPR029058">
    <property type="entry name" value="AB_hydrolase_fold"/>
</dbReference>
<evidence type="ECO:0000256" key="4">
    <source>
        <dbReference type="ARBA" id="ARBA00019242"/>
    </source>
</evidence>
<dbReference type="EMBL" id="GFFV01003524">
    <property type="protein sequence ID" value="JAV36421.1"/>
    <property type="molecule type" value="Transcribed_RNA"/>
</dbReference>
<organism evidence="12">
    <name type="scientific">Castor canadensis</name>
    <name type="common">American beaver</name>
    <dbReference type="NCBI Taxonomy" id="51338"/>
    <lineage>
        <taxon>Eukaryota</taxon>
        <taxon>Metazoa</taxon>
        <taxon>Chordata</taxon>
        <taxon>Craniata</taxon>
        <taxon>Vertebrata</taxon>
        <taxon>Euteleostomi</taxon>
        <taxon>Mammalia</taxon>
        <taxon>Eutheria</taxon>
        <taxon>Euarchontoglires</taxon>
        <taxon>Glires</taxon>
        <taxon>Rodentia</taxon>
        <taxon>Castorimorpha</taxon>
        <taxon>Castoridae</taxon>
        <taxon>Castor</taxon>
    </lineage>
</organism>